<dbReference type="OrthoDB" id="426210at2759"/>
<sequence length="184" mass="21823">MYLGLKLTSDMRRNEHVDYVCSKARKAFLSLRRNVFNATPEVKSLAYKTLIRPTIEYAKTVWDPYTSGSHSKLDEIHRLAARFIFNKYCRGHSPTQPCELAKLPSLELRTEYDRLKILFLIIHDHGKIDKNDYYRISPDEYFRNRHSMYIPPPTVRNDCFKHSFYPTAIKQWNMLTDATVRPYL</sequence>
<dbReference type="EMBL" id="JABSTR010000532">
    <property type="protein sequence ID" value="KAH9382866.1"/>
    <property type="molecule type" value="Genomic_DNA"/>
</dbReference>
<evidence type="ECO:0000313" key="2">
    <source>
        <dbReference type="Proteomes" id="UP000821853"/>
    </source>
</evidence>
<dbReference type="VEuPathDB" id="VectorBase:HLOH_043381"/>
<gene>
    <name evidence="1" type="ORF">HPB48_023484</name>
</gene>
<evidence type="ECO:0000313" key="1">
    <source>
        <dbReference type="EMBL" id="KAH9382866.1"/>
    </source>
</evidence>
<dbReference type="OMA" id="CTNNYER"/>
<accession>A0A9J6H765</accession>
<reference evidence="1 2" key="1">
    <citation type="journal article" date="2020" name="Cell">
        <title>Large-Scale Comparative Analyses of Tick Genomes Elucidate Their Genetic Diversity and Vector Capacities.</title>
        <authorList>
            <consortium name="Tick Genome and Microbiome Consortium (TIGMIC)"/>
            <person name="Jia N."/>
            <person name="Wang J."/>
            <person name="Shi W."/>
            <person name="Du L."/>
            <person name="Sun Y."/>
            <person name="Zhan W."/>
            <person name="Jiang J.F."/>
            <person name="Wang Q."/>
            <person name="Zhang B."/>
            <person name="Ji P."/>
            <person name="Bell-Sakyi L."/>
            <person name="Cui X.M."/>
            <person name="Yuan T.T."/>
            <person name="Jiang B.G."/>
            <person name="Yang W.F."/>
            <person name="Lam T.T."/>
            <person name="Chang Q.C."/>
            <person name="Ding S.J."/>
            <person name="Wang X.J."/>
            <person name="Zhu J.G."/>
            <person name="Ruan X.D."/>
            <person name="Zhao L."/>
            <person name="Wei J.T."/>
            <person name="Ye R.Z."/>
            <person name="Que T.C."/>
            <person name="Du C.H."/>
            <person name="Zhou Y.H."/>
            <person name="Cheng J.X."/>
            <person name="Dai P.F."/>
            <person name="Guo W.B."/>
            <person name="Han X.H."/>
            <person name="Huang E.J."/>
            <person name="Li L.F."/>
            <person name="Wei W."/>
            <person name="Gao Y.C."/>
            <person name="Liu J.Z."/>
            <person name="Shao H.Z."/>
            <person name="Wang X."/>
            <person name="Wang C.C."/>
            <person name="Yang T.C."/>
            <person name="Huo Q.B."/>
            <person name="Li W."/>
            <person name="Chen H.Y."/>
            <person name="Chen S.E."/>
            <person name="Zhou L.G."/>
            <person name="Ni X.B."/>
            <person name="Tian J.H."/>
            <person name="Sheng Y."/>
            <person name="Liu T."/>
            <person name="Pan Y.S."/>
            <person name="Xia L.Y."/>
            <person name="Li J."/>
            <person name="Zhao F."/>
            <person name="Cao W.C."/>
        </authorList>
    </citation>
    <scope>NUCLEOTIDE SEQUENCE [LARGE SCALE GENOMIC DNA]</scope>
    <source>
        <strain evidence="1">HaeL-2018</strain>
    </source>
</reference>
<organism evidence="1 2">
    <name type="scientific">Haemaphysalis longicornis</name>
    <name type="common">Bush tick</name>
    <dbReference type="NCBI Taxonomy" id="44386"/>
    <lineage>
        <taxon>Eukaryota</taxon>
        <taxon>Metazoa</taxon>
        <taxon>Ecdysozoa</taxon>
        <taxon>Arthropoda</taxon>
        <taxon>Chelicerata</taxon>
        <taxon>Arachnida</taxon>
        <taxon>Acari</taxon>
        <taxon>Parasitiformes</taxon>
        <taxon>Ixodida</taxon>
        <taxon>Ixodoidea</taxon>
        <taxon>Ixodidae</taxon>
        <taxon>Haemaphysalinae</taxon>
        <taxon>Haemaphysalis</taxon>
    </lineage>
</organism>
<keyword evidence="2" id="KW-1185">Reference proteome</keyword>
<protein>
    <recommendedName>
        <fullName evidence="3">Endonuclease/reverse transcript</fullName>
    </recommendedName>
</protein>
<comment type="caution">
    <text evidence="1">The sequence shown here is derived from an EMBL/GenBank/DDBJ whole genome shotgun (WGS) entry which is preliminary data.</text>
</comment>
<name>A0A9J6H765_HAELO</name>
<evidence type="ECO:0008006" key="3">
    <source>
        <dbReference type="Google" id="ProtNLM"/>
    </source>
</evidence>
<proteinExistence type="predicted"/>
<dbReference type="Proteomes" id="UP000821853">
    <property type="component" value="Unassembled WGS sequence"/>
</dbReference>
<dbReference type="AlphaFoldDB" id="A0A9J6H765"/>